<accession>A0ABX1RLF1</accession>
<dbReference type="SUPFAM" id="SSF89372">
    <property type="entry name" value="Fucose-specific lectin"/>
    <property type="match status" value="2"/>
</dbReference>
<dbReference type="EMBL" id="JAAXKY010000086">
    <property type="protein sequence ID" value="NMH80036.1"/>
    <property type="molecule type" value="Genomic_DNA"/>
</dbReference>
<evidence type="ECO:0008006" key="3">
    <source>
        <dbReference type="Google" id="ProtNLM"/>
    </source>
</evidence>
<reference evidence="1 2" key="1">
    <citation type="submission" date="2020-04" db="EMBL/GenBank/DDBJ databases">
        <authorList>
            <person name="Klaysubun C."/>
            <person name="Duangmal K."/>
            <person name="Lipun K."/>
        </authorList>
    </citation>
    <scope>NUCLEOTIDE SEQUENCE [LARGE SCALE GENOMIC DNA]</scope>
    <source>
        <strain evidence="1 2">JCM 11839</strain>
    </source>
</reference>
<keyword evidence="2" id="KW-1185">Reference proteome</keyword>
<evidence type="ECO:0000313" key="1">
    <source>
        <dbReference type="EMBL" id="NMH80036.1"/>
    </source>
</evidence>
<dbReference type="Proteomes" id="UP001296706">
    <property type="component" value="Unassembled WGS sequence"/>
</dbReference>
<name>A0ABX1RLF1_9PSEU</name>
<protein>
    <recommendedName>
        <fullName evidence="3">BNR repeat protein</fullName>
    </recommendedName>
</protein>
<proteinExistence type="predicted"/>
<dbReference type="RefSeq" id="WP_169398094.1">
    <property type="nucleotide sequence ID" value="NZ_BAAAJH010000014.1"/>
</dbReference>
<gene>
    <name evidence="1" type="ORF">HF577_23455</name>
</gene>
<evidence type="ECO:0000313" key="2">
    <source>
        <dbReference type="Proteomes" id="UP001296706"/>
    </source>
</evidence>
<sequence>MTDTTTPSGLFVDVLSGAHSWSAVSDITAQNRARTGIAPALVRFRGLLYLFHQDVSDRGTVHYCVSQDGSHWSQRVNLTLRSHAVRAAAEVAPIVYRDELYLFFRDAVDPALIKVCHTRDGQEWSPVTPFALEGARCSSRPLPMEYRGSLFVFYRADSGTRGLVACVSETGADWDTLVNLEHMTGTIVDEPVPVVHGDRMVVAFRPAQSPSAVLTLASDDGTAWRYGGTITTTSFDTATRPALISHWGLLYAFYVDYVDEGALLVSHSADGLSWYGWRSINGHNRSRETPVPAVWDDRLLLFFRDEAEPGHVNVCTKNDHDSWHRYTSISARNHADANGALQVVADEFGIDVGYRSTAYDGNGLAAFHATGPQPWSIRLSDVPDAVDAVSTTSGAVKQCVVGDLPRGTDDSIRSMVPYRDWFLVLRDRGPETLGVVDIVDREQHRKARAVALPEDGLDHPGGCQSIGDFLAVPVRSEHTHDGCVRFYDLSVVSDTAGPLLLDLRVDLGMAVDAVGITDIGSGEDQRYLLAVYTDGVVSMYESNPVPLSDPRCRFTFRFSCPATVRPRPDAMALLTDARGDVWLVGLGSQESEESAGFDDWITLYRIDLTAGRLTIWSRDRLRTRAPERRFLIHFRFGAGLEVLDSETLLVFAADGNADNLSQDGLLSYTEFGPPG</sequence>
<organism evidence="1 2">
    <name type="scientific">Pseudonocardia xinjiangensis</name>
    <dbReference type="NCBI Taxonomy" id="75289"/>
    <lineage>
        <taxon>Bacteria</taxon>
        <taxon>Bacillati</taxon>
        <taxon>Actinomycetota</taxon>
        <taxon>Actinomycetes</taxon>
        <taxon>Pseudonocardiales</taxon>
        <taxon>Pseudonocardiaceae</taxon>
        <taxon>Pseudonocardia</taxon>
    </lineage>
</organism>
<comment type="caution">
    <text evidence="1">The sequence shown here is derived from an EMBL/GenBank/DDBJ whole genome shotgun (WGS) entry which is preliminary data.</text>
</comment>